<evidence type="ECO:0000256" key="1">
    <source>
        <dbReference type="SAM" id="MobiDB-lite"/>
    </source>
</evidence>
<reference evidence="2 3" key="1">
    <citation type="submission" date="2016-11" db="EMBL/GenBank/DDBJ databases">
        <authorList>
            <person name="Jaros S."/>
            <person name="Januszkiewicz K."/>
            <person name="Wedrychowicz H."/>
        </authorList>
    </citation>
    <scope>NUCLEOTIDE SEQUENCE [LARGE SCALE GENOMIC DNA]</scope>
    <source>
        <strain evidence="2 3">DSM 100565</strain>
    </source>
</reference>
<feature type="compositionally biased region" description="Basic and acidic residues" evidence="1">
    <location>
        <begin position="29"/>
        <end position="56"/>
    </location>
</feature>
<name>A0A1M6HTS7_9RHOB</name>
<feature type="region of interest" description="Disordered" evidence="1">
    <location>
        <begin position="1"/>
        <end position="133"/>
    </location>
</feature>
<feature type="compositionally biased region" description="Basic and acidic residues" evidence="1">
    <location>
        <begin position="77"/>
        <end position="86"/>
    </location>
</feature>
<evidence type="ECO:0000313" key="2">
    <source>
        <dbReference type="EMBL" id="SHJ25524.1"/>
    </source>
</evidence>
<dbReference type="EMBL" id="FQYO01000007">
    <property type="protein sequence ID" value="SHJ25524.1"/>
    <property type="molecule type" value="Genomic_DNA"/>
</dbReference>
<feature type="compositionally biased region" description="Basic and acidic residues" evidence="1">
    <location>
        <begin position="1"/>
        <end position="11"/>
    </location>
</feature>
<accession>A0A1M6HTS7</accession>
<organism evidence="2 3">
    <name type="scientific">Wenxinia saemankumensis</name>
    <dbReference type="NCBI Taxonomy" id="1447782"/>
    <lineage>
        <taxon>Bacteria</taxon>
        <taxon>Pseudomonadati</taxon>
        <taxon>Pseudomonadota</taxon>
        <taxon>Alphaproteobacteria</taxon>
        <taxon>Rhodobacterales</taxon>
        <taxon>Roseobacteraceae</taxon>
        <taxon>Wenxinia</taxon>
    </lineage>
</organism>
<evidence type="ECO:0000313" key="3">
    <source>
        <dbReference type="Proteomes" id="UP000184292"/>
    </source>
</evidence>
<dbReference type="Proteomes" id="UP000184292">
    <property type="component" value="Unassembled WGS sequence"/>
</dbReference>
<dbReference type="AlphaFoldDB" id="A0A1M6HTS7"/>
<feature type="compositionally biased region" description="Basic and acidic residues" evidence="1">
    <location>
        <begin position="107"/>
        <end position="133"/>
    </location>
</feature>
<gene>
    <name evidence="2" type="ORF">SAMN05444417_3353</name>
</gene>
<proteinExistence type="predicted"/>
<keyword evidence="3" id="KW-1185">Reference proteome</keyword>
<sequence>MDRRHSREDAWLRAGGPDAVEGGPGPGEGIDRDGDRVAKGRHGPRPDRAPRPDSYADRYGMPPGPSSDPGRPLAETPDFRAAERDYGPGGWPRRSGREAPGAGARGRATDEGGSRSEGRDRSGRGRGGDAPKG</sequence>
<protein>
    <submittedName>
        <fullName evidence="2">Uncharacterized protein</fullName>
    </submittedName>
</protein>